<comment type="similarity">
    <text evidence="7">Belongs to the binding-protein-dependent transport system permease family.</text>
</comment>
<feature type="transmembrane region" description="Helical" evidence="7">
    <location>
        <begin position="270"/>
        <end position="291"/>
    </location>
</feature>
<dbReference type="Pfam" id="PF00528">
    <property type="entry name" value="BPD_transp_1"/>
    <property type="match status" value="1"/>
</dbReference>
<evidence type="ECO:0000259" key="8">
    <source>
        <dbReference type="PROSITE" id="PS50928"/>
    </source>
</evidence>
<dbReference type="GO" id="GO:0005886">
    <property type="term" value="C:plasma membrane"/>
    <property type="evidence" value="ECO:0007669"/>
    <property type="project" value="UniProtKB-SubCell"/>
</dbReference>
<dbReference type="PANTHER" id="PTHR43227">
    <property type="entry name" value="BLL4140 PROTEIN"/>
    <property type="match status" value="1"/>
</dbReference>
<gene>
    <name evidence="9" type="primary">yteP_6</name>
    <name evidence="9" type="ORF">BEI61_00446</name>
    <name evidence="10" type="ORF">BEI63_21170</name>
</gene>
<keyword evidence="3" id="KW-1003">Cell membrane</keyword>
<evidence type="ECO:0000256" key="7">
    <source>
        <dbReference type="RuleBase" id="RU363032"/>
    </source>
</evidence>
<keyword evidence="2 7" id="KW-0813">Transport</keyword>
<proteinExistence type="inferred from homology"/>
<feature type="transmembrane region" description="Helical" evidence="7">
    <location>
        <begin position="112"/>
        <end position="136"/>
    </location>
</feature>
<evidence type="ECO:0000313" key="10">
    <source>
        <dbReference type="EMBL" id="ODR51700.1"/>
    </source>
</evidence>
<evidence type="ECO:0000313" key="11">
    <source>
        <dbReference type="Proteomes" id="UP000094067"/>
    </source>
</evidence>
<dbReference type="GO" id="GO:0055085">
    <property type="term" value="P:transmembrane transport"/>
    <property type="evidence" value="ECO:0007669"/>
    <property type="project" value="InterPro"/>
</dbReference>
<dbReference type="InterPro" id="IPR000515">
    <property type="entry name" value="MetI-like"/>
</dbReference>
<dbReference type="EMBL" id="MCGH01000001">
    <property type="protein sequence ID" value="ODM08817.1"/>
    <property type="molecule type" value="Genomic_DNA"/>
</dbReference>
<dbReference type="Gene3D" id="1.10.3720.10">
    <property type="entry name" value="MetI-like"/>
    <property type="match status" value="1"/>
</dbReference>
<dbReference type="Proteomes" id="UP000094067">
    <property type="component" value="Unassembled WGS sequence"/>
</dbReference>
<dbReference type="InterPro" id="IPR050809">
    <property type="entry name" value="UgpAE/MalFG_permease"/>
</dbReference>
<reference evidence="9 11" key="1">
    <citation type="submission" date="2016-07" db="EMBL/GenBank/DDBJ databases">
        <title>Characterization of isolates of Eisenbergiella tayi derived from blood cultures, using whole genome sequencing.</title>
        <authorList>
            <person name="Burdz T."/>
            <person name="Wiebe D."/>
            <person name="Huynh C."/>
            <person name="Bernard K."/>
        </authorList>
    </citation>
    <scope>NUCLEOTIDE SEQUENCE [LARGE SCALE GENOMIC DNA]</scope>
    <source>
        <strain evidence="9 11">NML 110608</strain>
    </source>
</reference>
<dbReference type="Proteomes" id="UP000094869">
    <property type="component" value="Unassembled WGS sequence"/>
</dbReference>
<comment type="caution">
    <text evidence="9">The sequence shown here is derived from an EMBL/GenBank/DDBJ whole genome shotgun (WGS) entry which is preliminary data.</text>
</comment>
<sequence>MAAAVKKKKVKGSTWQFWAIILIPLIIIMVFNYLPMLGIVIAFKDYSPRKGIMGSDWVGLKYIMQFLTSPSSVKVIRNTFILGFYQLVFTFPIPIILAIALNECRRVRFKKFVQMITYAPYFISTVILVGILMQVTDMRTGIMNRIIGIFGIAPINFFGDKDMFRGLFVGSGIWQTMGYSAVIYIASLAGVSPELKEAAICDGASRMQRIRHVDIPAIFPTIVTMFIFNCGNIINIGFEKVYLMQNSVNLPKSELIATFVYKVGLSNGNYSFATAAGLFNSVVSFVLLVFVNQISKKLTDTSLF</sequence>
<keyword evidence="5 7" id="KW-1133">Transmembrane helix</keyword>
<feature type="domain" description="ABC transmembrane type-1" evidence="8">
    <location>
        <begin position="76"/>
        <end position="291"/>
    </location>
</feature>
<evidence type="ECO:0000256" key="6">
    <source>
        <dbReference type="ARBA" id="ARBA00023136"/>
    </source>
</evidence>
<feature type="transmembrane region" description="Helical" evidence="7">
    <location>
        <begin position="215"/>
        <end position="238"/>
    </location>
</feature>
<keyword evidence="9" id="KW-0762">Sugar transport</keyword>
<feature type="transmembrane region" description="Helical" evidence="7">
    <location>
        <begin position="80"/>
        <end position="100"/>
    </location>
</feature>
<feature type="transmembrane region" description="Helical" evidence="7">
    <location>
        <begin position="142"/>
        <end position="159"/>
    </location>
</feature>
<dbReference type="SUPFAM" id="SSF161098">
    <property type="entry name" value="MetI-like"/>
    <property type="match status" value="1"/>
</dbReference>
<dbReference type="PANTHER" id="PTHR43227:SF11">
    <property type="entry name" value="BLL4140 PROTEIN"/>
    <property type="match status" value="1"/>
</dbReference>
<protein>
    <submittedName>
        <fullName evidence="9">Putative multiple-sugar transport system permease YteP</fullName>
    </submittedName>
    <submittedName>
        <fullName evidence="10">Sugar ABC transporter permease</fullName>
    </submittedName>
</protein>
<evidence type="ECO:0000313" key="12">
    <source>
        <dbReference type="Proteomes" id="UP000094869"/>
    </source>
</evidence>
<name>A0A1E3AJG3_9FIRM</name>
<evidence type="ECO:0000313" key="9">
    <source>
        <dbReference type="EMBL" id="ODM08817.1"/>
    </source>
</evidence>
<dbReference type="InterPro" id="IPR035906">
    <property type="entry name" value="MetI-like_sf"/>
</dbReference>
<evidence type="ECO:0000256" key="2">
    <source>
        <dbReference type="ARBA" id="ARBA00022448"/>
    </source>
</evidence>
<feature type="transmembrane region" description="Helical" evidence="7">
    <location>
        <begin position="17"/>
        <end position="43"/>
    </location>
</feature>
<dbReference type="PATRIC" id="fig|1432052.4.peg.503"/>
<comment type="subcellular location">
    <subcellularLocation>
        <location evidence="1 7">Cell membrane</location>
        <topology evidence="1 7">Multi-pass membrane protein</topology>
    </subcellularLocation>
</comment>
<evidence type="ECO:0000256" key="1">
    <source>
        <dbReference type="ARBA" id="ARBA00004651"/>
    </source>
</evidence>
<dbReference type="AlphaFoldDB" id="A0A1E3AJG3"/>
<evidence type="ECO:0000256" key="4">
    <source>
        <dbReference type="ARBA" id="ARBA00022692"/>
    </source>
</evidence>
<keyword evidence="12" id="KW-1185">Reference proteome</keyword>
<dbReference type="PROSITE" id="PS50928">
    <property type="entry name" value="ABC_TM1"/>
    <property type="match status" value="1"/>
</dbReference>
<keyword evidence="4 7" id="KW-0812">Transmembrane</keyword>
<dbReference type="CDD" id="cd06261">
    <property type="entry name" value="TM_PBP2"/>
    <property type="match status" value="1"/>
</dbReference>
<dbReference type="EMBL" id="MEHD01000032">
    <property type="protein sequence ID" value="ODR51700.1"/>
    <property type="molecule type" value="Genomic_DNA"/>
</dbReference>
<evidence type="ECO:0000256" key="3">
    <source>
        <dbReference type="ARBA" id="ARBA00022475"/>
    </source>
</evidence>
<accession>A0A1E3AJG3</accession>
<organism evidence="9 11">
    <name type="scientific">Eisenbergiella tayi</name>
    <dbReference type="NCBI Taxonomy" id="1432052"/>
    <lineage>
        <taxon>Bacteria</taxon>
        <taxon>Bacillati</taxon>
        <taxon>Bacillota</taxon>
        <taxon>Clostridia</taxon>
        <taxon>Lachnospirales</taxon>
        <taxon>Lachnospiraceae</taxon>
        <taxon>Eisenbergiella</taxon>
    </lineage>
</organism>
<dbReference type="RefSeq" id="WP_009256191.1">
    <property type="nucleotide sequence ID" value="NZ_DAWDRA010000120.1"/>
</dbReference>
<reference evidence="10 12" key="2">
    <citation type="submission" date="2016-08" db="EMBL/GenBank/DDBJ databases">
        <title>Characterization of Isolates of Eisenbergiella tayi Derived from Blood Cultures, Using Whole Genome Sequencing.</title>
        <authorList>
            <person name="Bernier A.-M."/>
            <person name="Burdz T."/>
            <person name="Wiebe D."/>
            <person name="Bernard K."/>
        </authorList>
    </citation>
    <scope>NUCLEOTIDE SEQUENCE [LARGE SCALE GENOMIC DNA]</scope>
    <source>
        <strain evidence="10 12">NML120146</strain>
    </source>
</reference>
<keyword evidence="6 7" id="KW-0472">Membrane</keyword>
<evidence type="ECO:0000256" key="5">
    <source>
        <dbReference type="ARBA" id="ARBA00022989"/>
    </source>
</evidence>